<accession>A0A1J6KGD2</accession>
<dbReference type="EMBL" id="MJEQ01004051">
    <property type="protein sequence ID" value="OIT21867.1"/>
    <property type="molecule type" value="Genomic_DNA"/>
</dbReference>
<keyword evidence="11" id="KW-0576">Peroxisome</keyword>
<evidence type="ECO:0000313" key="21">
    <source>
        <dbReference type="Proteomes" id="UP000187609"/>
    </source>
</evidence>
<dbReference type="GO" id="GO:0004300">
    <property type="term" value="F:enoyl-CoA hydratase activity"/>
    <property type="evidence" value="ECO:0007669"/>
    <property type="project" value="UniProtKB-EC"/>
</dbReference>
<dbReference type="PROSITE" id="PS00067">
    <property type="entry name" value="3HCDH"/>
    <property type="match status" value="1"/>
</dbReference>
<keyword evidence="9" id="KW-0520">NAD</keyword>
<dbReference type="GO" id="GO:0004165">
    <property type="term" value="F:delta(3)-delta(2)-enoyl-CoA isomerase activity"/>
    <property type="evidence" value="ECO:0007669"/>
    <property type="project" value="UniProtKB-EC"/>
</dbReference>
<evidence type="ECO:0000256" key="1">
    <source>
        <dbReference type="ARBA" id="ARBA00000452"/>
    </source>
</evidence>
<dbReference type="Proteomes" id="UP000187609">
    <property type="component" value="Unassembled WGS sequence"/>
</dbReference>
<keyword evidence="21" id="KW-1185">Reference proteome</keyword>
<sequence>MTPNAQVRMEIGNDDIAVISICNPPVNALTVSVIAGLKEQYQEAIKRSDVKAIVLTVSNYEDSIHLKNRYLTREEEQFSKFEGDGKFCGGLDINIVQNVQKNGDISLLPDASVDLVIDTIENGKKPSVAAIQGFALGGGLELAMGCSARIATSRAELGLPELKLGIIPGCGGTQRLPRLVGTSKAVDMLMSSKIITSEEGKELGLINDVVSSEDLLTVSRLWALDIAEGRQARINTLQRTDKIEPIRESSAILETARQKVLKTSPSMPHYKACLDVIEEGIISGGYAGVLKEEKVLRELILSKSARALLHVYFAERATSKVPGITDCQLKHRKIEKVAVIGGGLMGSGIATALIRSSVQVILKEIDYDCLQKSLKSVEVNLQSLVKGGHLVEEKMKKAFSLLKGVVDYEEFRDVDMVIEAVNEDTLLKQSIFEEIEKICPPHCILASNTSTIDLNVIGARTKAQDRIVGTHLFSPAHVMPLLEIVQTENTSKQAILDVLKFAKIIQKVPIVVKNCTGFAVNRTFFPYMQGADMLANLGVDVFRVDRVITEFGMRIGPFQLLDLSGYNVFLAVVKGFAVAFPDRSFQSPLLQLMMENGHTGKKDGRGYYLYQKGKSPEPNPSVLKVVEECRRLVSIIPGGEPISVMDQEIVEMLFFPVVNEGYRVIEEGVVQRASDLDIASVHGMKFPSERGGIMYWADSIGAEYIYKRLKSWSEAYGNFFKPSLFLEERATKGIPLGAHP</sequence>
<comment type="catalytic activity">
    <reaction evidence="17">
        <text>a 4-saturated-(3S)-3-hydroxyacyl-CoA = a (3E)-enoyl-CoA + H2O</text>
        <dbReference type="Rhea" id="RHEA:20724"/>
        <dbReference type="ChEBI" id="CHEBI:15377"/>
        <dbReference type="ChEBI" id="CHEBI:58521"/>
        <dbReference type="ChEBI" id="CHEBI:137480"/>
        <dbReference type="EC" id="4.2.1.17"/>
    </reaction>
</comment>
<evidence type="ECO:0000256" key="17">
    <source>
        <dbReference type="ARBA" id="ARBA00023717"/>
    </source>
</evidence>
<comment type="catalytic activity">
    <reaction evidence="16">
        <text>a (3S)-3-hydroxyacyl-CoA = a (2E)-enoyl-CoA + H2O</text>
        <dbReference type="Rhea" id="RHEA:16105"/>
        <dbReference type="ChEBI" id="CHEBI:15377"/>
        <dbReference type="ChEBI" id="CHEBI:57318"/>
        <dbReference type="ChEBI" id="CHEBI:58856"/>
        <dbReference type="EC" id="4.2.1.17"/>
    </reaction>
</comment>
<evidence type="ECO:0000259" key="19">
    <source>
        <dbReference type="Pfam" id="PF02737"/>
    </source>
</evidence>
<dbReference type="SUPFAM" id="SSF48179">
    <property type="entry name" value="6-phosphogluconate dehydrogenase C-terminal domain-like"/>
    <property type="match status" value="2"/>
</dbReference>
<evidence type="ECO:0000256" key="14">
    <source>
        <dbReference type="ARBA" id="ARBA00023268"/>
    </source>
</evidence>
<dbReference type="InterPro" id="IPR036291">
    <property type="entry name" value="NAD(P)-bd_dom_sf"/>
</dbReference>
<evidence type="ECO:0000256" key="13">
    <source>
        <dbReference type="ARBA" id="ARBA00023239"/>
    </source>
</evidence>
<keyword evidence="14" id="KW-0511">Multifunctional enzyme</keyword>
<dbReference type="GO" id="GO:0006635">
    <property type="term" value="P:fatty acid beta-oxidation"/>
    <property type="evidence" value="ECO:0007669"/>
    <property type="project" value="UniProtKB-UniPathway"/>
</dbReference>
<evidence type="ECO:0000256" key="12">
    <source>
        <dbReference type="ARBA" id="ARBA00023235"/>
    </source>
</evidence>
<evidence type="ECO:0000256" key="8">
    <source>
        <dbReference type="ARBA" id="ARBA00023002"/>
    </source>
</evidence>
<comment type="catalytic activity">
    <reaction evidence="15">
        <text>(3S)-3-hydroxybutanoyl-CoA = (3R)-3-hydroxybutanoyl-CoA</text>
        <dbReference type="Rhea" id="RHEA:21760"/>
        <dbReference type="ChEBI" id="CHEBI:57315"/>
        <dbReference type="ChEBI" id="CHEBI:57316"/>
        <dbReference type="EC" id="5.1.2.3"/>
    </reaction>
</comment>
<dbReference type="Gene3D" id="3.40.50.720">
    <property type="entry name" value="NAD(P)-binding Rossmann-like Domain"/>
    <property type="match status" value="1"/>
</dbReference>
<evidence type="ECO:0000256" key="7">
    <source>
        <dbReference type="ARBA" id="ARBA00022832"/>
    </source>
</evidence>
<evidence type="ECO:0000256" key="15">
    <source>
        <dbReference type="ARBA" id="ARBA00023701"/>
    </source>
</evidence>
<evidence type="ECO:0000256" key="11">
    <source>
        <dbReference type="ARBA" id="ARBA00023140"/>
    </source>
</evidence>
<evidence type="ECO:0000256" key="4">
    <source>
        <dbReference type="ARBA" id="ARBA00005005"/>
    </source>
</evidence>
<dbReference type="GO" id="GO:0008692">
    <property type="term" value="F:3-hydroxybutyryl-CoA epimerase activity"/>
    <property type="evidence" value="ECO:0007669"/>
    <property type="project" value="UniProtKB-EC"/>
</dbReference>
<gene>
    <name evidence="20" type="primary">MFP</name>
    <name evidence="20" type="ORF">A4A49_33043</name>
</gene>
<keyword evidence="13" id="KW-0456">Lyase</keyword>
<dbReference type="PANTHER" id="PTHR23309">
    <property type="entry name" value="3-HYDROXYACYL-COA DEHYROGENASE"/>
    <property type="match status" value="1"/>
</dbReference>
<dbReference type="InterPro" id="IPR006176">
    <property type="entry name" value="3-OHacyl-CoA_DH_NAD-bd"/>
</dbReference>
<keyword evidence="12" id="KW-0413">Isomerase</keyword>
<dbReference type="Gramene" id="OIT21867">
    <property type="protein sequence ID" value="OIT21867"/>
    <property type="gene ID" value="A4A49_33043"/>
</dbReference>
<dbReference type="InterPro" id="IPR006108">
    <property type="entry name" value="3HC_DH_C"/>
</dbReference>
<keyword evidence="7" id="KW-0276">Fatty acid metabolism</keyword>
<dbReference type="Pfam" id="PF00725">
    <property type="entry name" value="3HCDH"/>
    <property type="match status" value="1"/>
</dbReference>
<comment type="catalytic activity">
    <reaction evidence="1">
        <text>a (3Z)-enoyl-CoA = a 4-saturated (2E)-enoyl-CoA</text>
        <dbReference type="Rhea" id="RHEA:45900"/>
        <dbReference type="ChEBI" id="CHEBI:85097"/>
        <dbReference type="ChEBI" id="CHEBI:85489"/>
        <dbReference type="EC" id="5.3.3.8"/>
    </reaction>
</comment>
<dbReference type="OMA" id="VMDQEIV"/>
<feature type="domain" description="3-hydroxyacyl-CoA dehydrogenase C-terminal" evidence="18">
    <location>
        <begin position="517"/>
        <end position="610"/>
    </location>
</feature>
<evidence type="ECO:0000256" key="5">
    <source>
        <dbReference type="ARBA" id="ARBA00007005"/>
    </source>
</evidence>
<comment type="subcellular location">
    <subcellularLocation>
        <location evidence="3">Peroxisome</location>
    </subcellularLocation>
</comment>
<dbReference type="SUPFAM" id="SSF52096">
    <property type="entry name" value="ClpP/crotonase"/>
    <property type="match status" value="1"/>
</dbReference>
<proteinExistence type="inferred from homology"/>
<evidence type="ECO:0000259" key="18">
    <source>
        <dbReference type="Pfam" id="PF00725"/>
    </source>
</evidence>
<dbReference type="GO" id="GO:0003857">
    <property type="term" value="F:(3S)-3-hydroxyacyl-CoA dehydrogenase (NAD+) activity"/>
    <property type="evidence" value="ECO:0007669"/>
    <property type="project" value="TreeGrafter"/>
</dbReference>
<dbReference type="SMR" id="A0A1J6KGD2"/>
<reference evidence="20" key="1">
    <citation type="submission" date="2016-11" db="EMBL/GenBank/DDBJ databases">
        <title>The genome of Nicotiana attenuata.</title>
        <authorList>
            <person name="Xu S."/>
            <person name="Brockmoeller T."/>
            <person name="Gaquerel E."/>
            <person name="Navarro A."/>
            <person name="Kuhl H."/>
            <person name="Gase K."/>
            <person name="Ling Z."/>
            <person name="Zhou W."/>
            <person name="Kreitzer C."/>
            <person name="Stanke M."/>
            <person name="Tang H."/>
            <person name="Lyons E."/>
            <person name="Pandey P."/>
            <person name="Pandey S.P."/>
            <person name="Timmermann B."/>
            <person name="Baldwin I.T."/>
        </authorList>
    </citation>
    <scope>NUCLEOTIDE SEQUENCE [LARGE SCALE GENOMIC DNA]</scope>
    <source>
        <strain evidence="20">UT</strain>
    </source>
</reference>
<dbReference type="Gene3D" id="3.90.226.10">
    <property type="entry name" value="2-enoyl-CoA Hydratase, Chain A, domain 1"/>
    <property type="match status" value="2"/>
</dbReference>
<dbReference type="Gene3D" id="1.10.1040.50">
    <property type="match status" value="1"/>
</dbReference>
<dbReference type="Pfam" id="PF00378">
    <property type="entry name" value="ECH_1"/>
    <property type="match status" value="1"/>
</dbReference>
<comment type="catalytic activity">
    <reaction evidence="2">
        <text>a (3E)-enoyl-CoA = a 4-saturated (2E)-enoyl-CoA</text>
        <dbReference type="Rhea" id="RHEA:45228"/>
        <dbReference type="ChEBI" id="CHEBI:58521"/>
        <dbReference type="ChEBI" id="CHEBI:85097"/>
        <dbReference type="EC" id="5.3.3.8"/>
    </reaction>
</comment>
<dbReference type="AlphaFoldDB" id="A0A1J6KGD2"/>
<evidence type="ECO:0000256" key="9">
    <source>
        <dbReference type="ARBA" id="ARBA00023027"/>
    </source>
</evidence>
<dbReference type="InterPro" id="IPR008927">
    <property type="entry name" value="6-PGluconate_DH-like_C_sf"/>
</dbReference>
<evidence type="ECO:0000256" key="10">
    <source>
        <dbReference type="ARBA" id="ARBA00023098"/>
    </source>
</evidence>
<dbReference type="InterPro" id="IPR029045">
    <property type="entry name" value="ClpP/crotonase-like_dom_sf"/>
</dbReference>
<keyword evidence="8" id="KW-0560">Oxidoreductase</keyword>
<comment type="caution">
    <text evidence="20">The sequence shown here is derived from an EMBL/GenBank/DDBJ whole genome shotgun (WGS) entry which is preliminary data.</text>
</comment>
<dbReference type="CDD" id="cd06558">
    <property type="entry name" value="crotonase-like"/>
    <property type="match status" value="1"/>
</dbReference>
<dbReference type="GO" id="GO:0070403">
    <property type="term" value="F:NAD+ binding"/>
    <property type="evidence" value="ECO:0007669"/>
    <property type="project" value="InterPro"/>
</dbReference>
<dbReference type="FunFam" id="3.40.50.720:FF:000009">
    <property type="entry name" value="Fatty oxidation complex, alpha subunit"/>
    <property type="match status" value="1"/>
</dbReference>
<protein>
    <submittedName>
        <fullName evidence="20">Peroxisomal fatty acid beta-oxidation multifunctional protein</fullName>
    </submittedName>
</protein>
<dbReference type="FunFam" id="1.10.1040.50:FF:000004">
    <property type="entry name" value="Peroxisomal fatty acid beta-oxidation multifunctional protein"/>
    <property type="match status" value="1"/>
</dbReference>
<dbReference type="STRING" id="49451.A0A1J6KGD2"/>
<evidence type="ECO:0000256" key="2">
    <source>
        <dbReference type="ARBA" id="ARBA00000765"/>
    </source>
</evidence>
<evidence type="ECO:0000256" key="16">
    <source>
        <dbReference type="ARBA" id="ARBA00023709"/>
    </source>
</evidence>
<dbReference type="SUPFAM" id="SSF51735">
    <property type="entry name" value="NAD(P)-binding Rossmann-fold domains"/>
    <property type="match status" value="1"/>
</dbReference>
<dbReference type="Pfam" id="PF02737">
    <property type="entry name" value="3HCDH_N"/>
    <property type="match status" value="1"/>
</dbReference>
<dbReference type="GO" id="GO:0005777">
    <property type="term" value="C:peroxisome"/>
    <property type="evidence" value="ECO:0007669"/>
    <property type="project" value="UniProtKB-SubCell"/>
</dbReference>
<dbReference type="InterPro" id="IPR001753">
    <property type="entry name" value="Enoyl-CoA_hydra/iso"/>
</dbReference>
<dbReference type="InterPro" id="IPR006180">
    <property type="entry name" value="3-OHacyl-CoA_DH_CS"/>
</dbReference>
<comment type="pathway">
    <text evidence="4">Lipid metabolism; fatty acid beta-oxidation.</text>
</comment>
<evidence type="ECO:0000256" key="3">
    <source>
        <dbReference type="ARBA" id="ARBA00004275"/>
    </source>
</evidence>
<evidence type="ECO:0000313" key="20">
    <source>
        <dbReference type="EMBL" id="OIT21867.1"/>
    </source>
</evidence>
<organism evidence="20 21">
    <name type="scientific">Nicotiana attenuata</name>
    <name type="common">Coyote tobacco</name>
    <dbReference type="NCBI Taxonomy" id="49451"/>
    <lineage>
        <taxon>Eukaryota</taxon>
        <taxon>Viridiplantae</taxon>
        <taxon>Streptophyta</taxon>
        <taxon>Embryophyta</taxon>
        <taxon>Tracheophyta</taxon>
        <taxon>Spermatophyta</taxon>
        <taxon>Magnoliopsida</taxon>
        <taxon>eudicotyledons</taxon>
        <taxon>Gunneridae</taxon>
        <taxon>Pentapetalae</taxon>
        <taxon>asterids</taxon>
        <taxon>lamiids</taxon>
        <taxon>Solanales</taxon>
        <taxon>Solanaceae</taxon>
        <taxon>Nicotianoideae</taxon>
        <taxon>Nicotianeae</taxon>
        <taxon>Nicotiana</taxon>
    </lineage>
</organism>
<name>A0A1J6KGD2_NICAT</name>
<comment type="similarity">
    <text evidence="6">In the N-terminal section; belongs to the enoyl-CoA hydratase/isomerase family.</text>
</comment>
<comment type="similarity">
    <text evidence="5">In the central section; belongs to the 3-hydroxyacyl-CoA dehydrogenase family.</text>
</comment>
<dbReference type="PANTHER" id="PTHR23309:SF34">
    <property type="entry name" value="PEROXISOMAL FATTY ACID BETA-OXIDATION MULTIFUNCTIONAL PROTEIN AIM1-LIKE"/>
    <property type="match status" value="1"/>
</dbReference>
<evidence type="ECO:0000256" key="6">
    <source>
        <dbReference type="ARBA" id="ARBA00008750"/>
    </source>
</evidence>
<dbReference type="UniPathway" id="UPA00659"/>
<keyword evidence="10" id="KW-0443">Lipid metabolism</keyword>
<feature type="domain" description="3-hydroxyacyl-CoA dehydrogenase NAD binding" evidence="19">
    <location>
        <begin position="336"/>
        <end position="515"/>
    </location>
</feature>